<dbReference type="Proteomes" id="UP000515237">
    <property type="component" value="Chromosome"/>
</dbReference>
<evidence type="ECO:0000313" key="1">
    <source>
        <dbReference type="EMBL" id="QNF34648.1"/>
    </source>
</evidence>
<organism evidence="1 2">
    <name type="scientific">Adhaeribacter swui</name>
    <dbReference type="NCBI Taxonomy" id="2086471"/>
    <lineage>
        <taxon>Bacteria</taxon>
        <taxon>Pseudomonadati</taxon>
        <taxon>Bacteroidota</taxon>
        <taxon>Cytophagia</taxon>
        <taxon>Cytophagales</taxon>
        <taxon>Hymenobacteraceae</taxon>
        <taxon>Adhaeribacter</taxon>
    </lineage>
</organism>
<reference evidence="1 2" key="1">
    <citation type="journal article" date="2018" name="Int. J. Syst. Evol. Microbiol.">
        <title>Adhaeribacter swui sp. nov., isolated from wet mud.</title>
        <authorList>
            <person name="Kim D.U."/>
            <person name="Kim K.W."/>
            <person name="Kang M.S."/>
            <person name="Kim J.Y."/>
            <person name="Jang J.H."/>
            <person name="Kim M.K."/>
        </authorList>
    </citation>
    <scope>NUCLEOTIDE SEQUENCE [LARGE SCALE GENOMIC DNA]</scope>
    <source>
        <strain evidence="1 2">KCTC 52873</strain>
    </source>
</reference>
<sequence length="85" mass="9810">MTETEFDIIDELYFVNSFADIATTLALEEEELSQSLQELLKKGYVKCFFPDPDTEVDYNPATFREQGTHFYYLATKAGLMAHNSR</sequence>
<gene>
    <name evidence="1" type="ORF">HUW51_18650</name>
</gene>
<keyword evidence="2" id="KW-1185">Reference proteome</keyword>
<proteinExistence type="predicted"/>
<evidence type="ECO:0008006" key="3">
    <source>
        <dbReference type="Google" id="ProtNLM"/>
    </source>
</evidence>
<evidence type="ECO:0000313" key="2">
    <source>
        <dbReference type="Proteomes" id="UP000515237"/>
    </source>
</evidence>
<dbReference type="EMBL" id="CP055156">
    <property type="protein sequence ID" value="QNF34648.1"/>
    <property type="molecule type" value="Genomic_DNA"/>
</dbReference>
<protein>
    <recommendedName>
        <fullName evidence="3">MarR family transcriptional regulator</fullName>
    </recommendedName>
</protein>
<name>A0A7G7GBW4_9BACT</name>
<dbReference type="KEGG" id="aswu:HUW51_18650"/>
<dbReference type="AlphaFoldDB" id="A0A7G7GBW4"/>
<accession>A0A7G7GBW4</accession>
<dbReference type="RefSeq" id="WP_185271143.1">
    <property type="nucleotide sequence ID" value="NZ_CP055156.1"/>
</dbReference>